<evidence type="ECO:0000256" key="1">
    <source>
        <dbReference type="SAM" id="MobiDB-lite"/>
    </source>
</evidence>
<dbReference type="GO" id="GO:0005886">
    <property type="term" value="C:plasma membrane"/>
    <property type="evidence" value="ECO:0007669"/>
    <property type="project" value="TreeGrafter"/>
</dbReference>
<proteinExistence type="predicted"/>
<evidence type="ECO:0000313" key="3">
    <source>
        <dbReference type="EMBL" id="KAJ3184260.1"/>
    </source>
</evidence>
<dbReference type="InterPro" id="IPR009686">
    <property type="entry name" value="Senescence/spartin_C"/>
</dbReference>
<dbReference type="Pfam" id="PF06911">
    <property type="entry name" value="Senescence"/>
    <property type="match status" value="1"/>
</dbReference>
<reference evidence="3" key="1">
    <citation type="submission" date="2020-05" db="EMBL/GenBank/DDBJ databases">
        <title>Phylogenomic resolution of chytrid fungi.</title>
        <authorList>
            <person name="Stajich J.E."/>
            <person name="Amses K."/>
            <person name="Simmons R."/>
            <person name="Seto K."/>
            <person name="Myers J."/>
            <person name="Bonds A."/>
            <person name="Quandt C.A."/>
            <person name="Barry K."/>
            <person name="Liu P."/>
            <person name="Grigoriev I."/>
            <person name="Longcore J.E."/>
            <person name="James T.Y."/>
        </authorList>
    </citation>
    <scope>NUCLEOTIDE SEQUENCE</scope>
    <source>
        <strain evidence="3">JEL0379</strain>
    </source>
</reference>
<comment type="caution">
    <text evidence="3">The sequence shown here is derived from an EMBL/GenBank/DDBJ whole genome shotgun (WGS) entry which is preliminary data.</text>
</comment>
<feature type="domain" description="Senescence" evidence="2">
    <location>
        <begin position="227"/>
        <end position="406"/>
    </location>
</feature>
<name>A0AAD5TR30_9FUNG</name>
<evidence type="ECO:0000259" key="2">
    <source>
        <dbReference type="Pfam" id="PF06911"/>
    </source>
</evidence>
<dbReference type="PANTHER" id="PTHR21068:SF43">
    <property type="entry name" value="SPARTIN"/>
    <property type="match status" value="1"/>
</dbReference>
<organism evidence="3 4">
    <name type="scientific">Geranomyces variabilis</name>
    <dbReference type="NCBI Taxonomy" id="109894"/>
    <lineage>
        <taxon>Eukaryota</taxon>
        <taxon>Fungi</taxon>
        <taxon>Fungi incertae sedis</taxon>
        <taxon>Chytridiomycota</taxon>
        <taxon>Chytridiomycota incertae sedis</taxon>
        <taxon>Chytridiomycetes</taxon>
        <taxon>Spizellomycetales</taxon>
        <taxon>Powellomycetaceae</taxon>
        <taxon>Geranomyces</taxon>
    </lineage>
</organism>
<feature type="region of interest" description="Disordered" evidence="1">
    <location>
        <begin position="445"/>
        <end position="477"/>
    </location>
</feature>
<dbReference type="AlphaFoldDB" id="A0AAD5TR30"/>
<evidence type="ECO:0000313" key="4">
    <source>
        <dbReference type="Proteomes" id="UP001212152"/>
    </source>
</evidence>
<dbReference type="PANTHER" id="PTHR21068">
    <property type="entry name" value="SPARTIN"/>
    <property type="match status" value="1"/>
</dbReference>
<feature type="compositionally biased region" description="Pro residues" evidence="1">
    <location>
        <begin position="465"/>
        <end position="477"/>
    </location>
</feature>
<keyword evidence="4" id="KW-1185">Reference proteome</keyword>
<protein>
    <recommendedName>
        <fullName evidence="2">Senescence domain-containing protein</fullName>
    </recommendedName>
</protein>
<gene>
    <name evidence="3" type="ORF">HDU87_005107</name>
</gene>
<dbReference type="GO" id="GO:0051301">
    <property type="term" value="P:cell division"/>
    <property type="evidence" value="ECO:0007669"/>
    <property type="project" value="TreeGrafter"/>
</dbReference>
<dbReference type="Proteomes" id="UP001212152">
    <property type="component" value="Unassembled WGS sequence"/>
</dbReference>
<feature type="compositionally biased region" description="Low complexity" evidence="1">
    <location>
        <begin position="445"/>
        <end position="464"/>
    </location>
</feature>
<dbReference type="EMBL" id="JADGJQ010000004">
    <property type="protein sequence ID" value="KAJ3184260.1"/>
    <property type="molecule type" value="Genomic_DNA"/>
</dbReference>
<sequence>MSALSFPCATITIVPKFGSASEPLGSGKLSITQEHAGSVSLQGSDWTLFLPPTTRARRTAVTSYLITLPPTARLSRTAGGAAGKDFAFDDGADADLRLDFDKADANSLAIFDTLFETEGYDGTDDAAAPPPAYPNHVGKDPSHANSLAIVDEQGDVVGVVAEGVELDHEEAAPPTYESDTDSVVIELSSLPVVDLGPQHQQQDFDDKEKQAVAVRVKVIRDASTGVLLTSEYVSTGLVIGSSVLGKAVKTGAASLKTLIPVAAQPWQPTPSTKQNIDKFVKGAATTADMTRRAAETVASVATTAGQKVAAKLIPASATESHTGHASWELLKNTVHAVSNVLDAVTDAGKSLYKDSVDAGGELVAHRWGPEASNAFRSSLGAAGNVALIYFDAKGVGRRAFLKHAAKGAVTNVRLKDGRIVSLGKGDDLKKSGIWDAARAGLTSISGTAGAGSSSSSSSSSRAGAVPPPRPVPRPLKK</sequence>
<dbReference type="InterPro" id="IPR045036">
    <property type="entry name" value="Spartin-like"/>
</dbReference>
<accession>A0AAD5TR30</accession>